<dbReference type="PANTHER" id="PTHR22920">
    <property type="entry name" value="MAJOR SPERM PROTEIN"/>
    <property type="match status" value="1"/>
</dbReference>
<evidence type="ECO:0000256" key="1">
    <source>
        <dbReference type="SAM" id="MobiDB-lite"/>
    </source>
</evidence>
<feature type="compositionally biased region" description="Basic and acidic residues" evidence="1">
    <location>
        <begin position="49"/>
        <end position="59"/>
    </location>
</feature>
<proteinExistence type="predicted"/>
<dbReference type="EnsemblMetazoa" id="PPA44883.1">
    <property type="protein sequence ID" value="PPA44883.1"/>
    <property type="gene ID" value="WBGene00283252"/>
</dbReference>
<reference evidence="3" key="1">
    <citation type="journal article" date="2008" name="Nat. Genet.">
        <title>The Pristionchus pacificus genome provides a unique perspective on nematode lifestyle and parasitism.</title>
        <authorList>
            <person name="Dieterich C."/>
            <person name="Clifton S.W."/>
            <person name="Schuster L.N."/>
            <person name="Chinwalla A."/>
            <person name="Delehaunty K."/>
            <person name="Dinkelacker I."/>
            <person name="Fulton L."/>
            <person name="Fulton R."/>
            <person name="Godfrey J."/>
            <person name="Minx P."/>
            <person name="Mitreva M."/>
            <person name="Roeseler W."/>
            <person name="Tian H."/>
            <person name="Witte H."/>
            <person name="Yang S.P."/>
            <person name="Wilson R.K."/>
            <person name="Sommer R.J."/>
        </authorList>
    </citation>
    <scope>NUCLEOTIDE SEQUENCE [LARGE SCALE GENOMIC DNA]</scope>
    <source>
        <strain evidence="3">PS312</strain>
    </source>
</reference>
<feature type="region of interest" description="Disordered" evidence="1">
    <location>
        <begin position="32"/>
        <end position="68"/>
    </location>
</feature>
<dbReference type="OrthoDB" id="5918453at2759"/>
<accession>A0A8R1V2Y8</accession>
<organism evidence="2 3">
    <name type="scientific">Pristionchus pacificus</name>
    <name type="common">Parasitic nematode worm</name>
    <dbReference type="NCBI Taxonomy" id="54126"/>
    <lineage>
        <taxon>Eukaryota</taxon>
        <taxon>Metazoa</taxon>
        <taxon>Ecdysozoa</taxon>
        <taxon>Nematoda</taxon>
        <taxon>Chromadorea</taxon>
        <taxon>Rhabditida</taxon>
        <taxon>Rhabditina</taxon>
        <taxon>Diplogasteromorpha</taxon>
        <taxon>Diplogasteroidea</taxon>
        <taxon>Neodiplogasteridae</taxon>
        <taxon>Pristionchus</taxon>
    </lineage>
</organism>
<evidence type="ECO:0000313" key="2">
    <source>
        <dbReference type="EnsemblMetazoa" id="PPA44883.1"/>
    </source>
</evidence>
<dbReference type="Proteomes" id="UP000005239">
    <property type="component" value="Unassembled WGS sequence"/>
</dbReference>
<dbReference type="AlphaFoldDB" id="A0A2A6CFM7"/>
<name>A0A2A6CFM7_PRIPA</name>
<reference evidence="2" key="2">
    <citation type="submission" date="2022-06" db="UniProtKB">
        <authorList>
            <consortium name="EnsemblMetazoa"/>
        </authorList>
    </citation>
    <scope>IDENTIFICATION</scope>
    <source>
        <strain evidence="2">PS312</strain>
    </source>
</reference>
<dbReference type="PANTHER" id="PTHR22920:SF7">
    <property type="entry name" value="MSP DOMAIN-CONTAINING PROTEIN-RELATED"/>
    <property type="match status" value="1"/>
</dbReference>
<gene>
    <name evidence="2" type="primary">WBGene00283252</name>
</gene>
<dbReference type="InterPro" id="IPR051155">
    <property type="entry name" value="Nematode_MSP"/>
</dbReference>
<sequence length="92" mass="10559">MLSKRASEQYIPREKGSWTRTSISRLWRGLQDHQHEETLSGPRRGAPHGLEDTNNDRATIEWTNTPDGAAKQFRREWSRGDGMTLHIEMGLG</sequence>
<protein>
    <submittedName>
        <fullName evidence="2">Uncharacterized protein</fullName>
    </submittedName>
</protein>
<keyword evidence="3" id="KW-1185">Reference proteome</keyword>
<accession>A0A2A6CFM7</accession>
<evidence type="ECO:0000313" key="3">
    <source>
        <dbReference type="Proteomes" id="UP000005239"/>
    </source>
</evidence>